<dbReference type="PANTHER" id="PTHR42852">
    <property type="entry name" value="THIOL:DISULFIDE INTERCHANGE PROTEIN DSBE"/>
    <property type="match status" value="1"/>
</dbReference>
<dbReference type="CDD" id="cd03011">
    <property type="entry name" value="TlpA_like_ScsD_MtbDsbE"/>
    <property type="match status" value="1"/>
</dbReference>
<keyword evidence="1" id="KW-0472">Membrane</keyword>
<dbReference type="Proteomes" id="UP000183920">
    <property type="component" value="Unassembled WGS sequence"/>
</dbReference>
<gene>
    <name evidence="3" type="primary">ykuV</name>
    <name evidence="3" type="ORF">BN1804_00632</name>
</gene>
<reference evidence="4" key="1">
    <citation type="submission" date="2015-06" db="EMBL/GenBank/DDBJ databases">
        <authorList>
            <person name="Urmite Genomes"/>
        </authorList>
    </citation>
    <scope>NUCLEOTIDE SEQUENCE [LARGE SCALE GENOMIC DNA]</scope>
    <source>
        <strain evidence="4">CSUR P1867</strain>
    </source>
</reference>
<dbReference type="GO" id="GO:0016491">
    <property type="term" value="F:oxidoreductase activity"/>
    <property type="evidence" value="ECO:0007669"/>
    <property type="project" value="InterPro"/>
</dbReference>
<keyword evidence="1" id="KW-0812">Transmembrane</keyword>
<dbReference type="InterPro" id="IPR050553">
    <property type="entry name" value="Thioredoxin_ResA/DsbE_sf"/>
</dbReference>
<dbReference type="PANTHER" id="PTHR42852:SF17">
    <property type="entry name" value="THIOREDOXIN-LIKE PROTEIN HI_1115"/>
    <property type="match status" value="1"/>
</dbReference>
<dbReference type="InterPro" id="IPR036249">
    <property type="entry name" value="Thioredoxin-like_sf"/>
</dbReference>
<evidence type="ECO:0000313" key="3">
    <source>
        <dbReference type="EMBL" id="CRL59795.1"/>
    </source>
</evidence>
<dbReference type="Gene3D" id="3.40.30.10">
    <property type="entry name" value="Glutaredoxin"/>
    <property type="match status" value="1"/>
</dbReference>
<dbReference type="Pfam" id="PF08534">
    <property type="entry name" value="Redoxin"/>
    <property type="match status" value="1"/>
</dbReference>
<evidence type="ECO:0000256" key="1">
    <source>
        <dbReference type="SAM" id="Phobius"/>
    </source>
</evidence>
<dbReference type="SUPFAM" id="SSF52833">
    <property type="entry name" value="Thioredoxin-like"/>
    <property type="match status" value="1"/>
</dbReference>
<dbReference type="RefSeq" id="WP_072062941.1">
    <property type="nucleotide sequence ID" value="NZ_CVRY01000001.1"/>
</dbReference>
<evidence type="ECO:0000259" key="2">
    <source>
        <dbReference type="PROSITE" id="PS51352"/>
    </source>
</evidence>
<protein>
    <submittedName>
        <fullName evidence="3">Thiol-disulfide oxidoreductase YkuV</fullName>
    </submittedName>
</protein>
<accession>A0A0G4Q1S8</accession>
<name>A0A0G4Q1S8_9GAMM</name>
<dbReference type="PROSITE" id="PS51352">
    <property type="entry name" value="THIOREDOXIN_2"/>
    <property type="match status" value="1"/>
</dbReference>
<dbReference type="AlphaFoldDB" id="A0A0G4Q1S8"/>
<dbReference type="InterPro" id="IPR013740">
    <property type="entry name" value="Redoxin"/>
</dbReference>
<dbReference type="InterPro" id="IPR013766">
    <property type="entry name" value="Thioredoxin_domain"/>
</dbReference>
<proteinExistence type="predicted"/>
<feature type="domain" description="Thioredoxin" evidence="2">
    <location>
        <begin position="31"/>
        <end position="167"/>
    </location>
</feature>
<sequence length="167" mass="18689">MRSRLRKWGKELIVLVVIFVVASFAMDWWRQPAPPSLTNLPELYTVDNKVVSLTELSAEKPLLIYFWATWCGVCKLTTPAVNSLAQDGYNVTSVAIRSGDNAKLERGIQSKGLVFPVINDSRGDISQQWGISATPSFVIIYKGEMVGFTSGWSSSWGLKLRLWWAGF</sequence>
<organism evidence="3 4">
    <name type="scientific">Proteus penneri</name>
    <dbReference type="NCBI Taxonomy" id="102862"/>
    <lineage>
        <taxon>Bacteria</taxon>
        <taxon>Pseudomonadati</taxon>
        <taxon>Pseudomonadota</taxon>
        <taxon>Gammaproteobacteria</taxon>
        <taxon>Enterobacterales</taxon>
        <taxon>Morganellaceae</taxon>
        <taxon>Proteus</taxon>
    </lineage>
</organism>
<keyword evidence="1" id="KW-1133">Transmembrane helix</keyword>
<evidence type="ECO:0000313" key="4">
    <source>
        <dbReference type="Proteomes" id="UP000183920"/>
    </source>
</evidence>
<dbReference type="EMBL" id="CVRY01000001">
    <property type="protein sequence ID" value="CRL59795.1"/>
    <property type="molecule type" value="Genomic_DNA"/>
</dbReference>
<feature type="transmembrane region" description="Helical" evidence="1">
    <location>
        <begin position="12"/>
        <end position="29"/>
    </location>
</feature>